<evidence type="ECO:0000256" key="16">
    <source>
        <dbReference type="SAM" id="Phobius"/>
    </source>
</evidence>
<evidence type="ECO:0000256" key="11">
    <source>
        <dbReference type="ARBA" id="ARBA00023136"/>
    </source>
</evidence>
<proteinExistence type="inferred from homology"/>
<keyword evidence="4" id="KW-0132">Cell division</keyword>
<dbReference type="Pfam" id="PF09397">
    <property type="entry name" value="FtsK_gamma"/>
    <property type="match status" value="1"/>
</dbReference>
<dbReference type="InterPro" id="IPR041027">
    <property type="entry name" value="FtsK_alpha"/>
</dbReference>
<dbReference type="SUPFAM" id="SSF52540">
    <property type="entry name" value="P-loop containing nucleoside triphosphate hydrolases"/>
    <property type="match status" value="1"/>
</dbReference>
<protein>
    <submittedName>
        <fullName evidence="18">DNA translocase FtsK 4TM domain-containing protein</fullName>
    </submittedName>
</protein>
<dbReference type="PANTHER" id="PTHR22683">
    <property type="entry name" value="SPORULATION PROTEIN RELATED"/>
    <property type="match status" value="1"/>
</dbReference>
<evidence type="ECO:0000256" key="5">
    <source>
        <dbReference type="ARBA" id="ARBA00022692"/>
    </source>
</evidence>
<dbReference type="GO" id="GO:0005524">
    <property type="term" value="F:ATP binding"/>
    <property type="evidence" value="ECO:0007669"/>
    <property type="project" value="UniProtKB-UniRule"/>
</dbReference>
<comment type="subunit">
    <text evidence="13">Homohexamer. Forms a ring that surrounds DNA.</text>
</comment>
<feature type="transmembrane region" description="Helical" evidence="16">
    <location>
        <begin position="20"/>
        <end position="41"/>
    </location>
</feature>
<gene>
    <name evidence="18" type="ORF">HYX28_03795</name>
</gene>
<evidence type="ECO:0000256" key="4">
    <source>
        <dbReference type="ARBA" id="ARBA00022618"/>
    </source>
</evidence>
<dbReference type="GO" id="GO:0003677">
    <property type="term" value="F:DNA binding"/>
    <property type="evidence" value="ECO:0007669"/>
    <property type="project" value="UniProtKB-KW"/>
</dbReference>
<evidence type="ECO:0000256" key="9">
    <source>
        <dbReference type="ARBA" id="ARBA00022989"/>
    </source>
</evidence>
<dbReference type="InterPro" id="IPR003593">
    <property type="entry name" value="AAA+_ATPase"/>
</dbReference>
<dbReference type="Gene3D" id="3.30.980.40">
    <property type="match status" value="1"/>
</dbReference>
<evidence type="ECO:0000256" key="10">
    <source>
        <dbReference type="ARBA" id="ARBA00023125"/>
    </source>
</evidence>
<feature type="domain" description="FtsK" evidence="17">
    <location>
        <begin position="443"/>
        <end position="644"/>
    </location>
</feature>
<keyword evidence="12" id="KW-0131">Cell cycle</keyword>
<comment type="similarity">
    <text evidence="2">Belongs to the FtsK/SpoIIIE/SftA family.</text>
</comment>
<keyword evidence="10" id="KW-0238">DNA-binding</keyword>
<dbReference type="InterPro" id="IPR018541">
    <property type="entry name" value="Ftsk_gamma"/>
</dbReference>
<organism evidence="18 19">
    <name type="scientific">Candidatus Korobacter versatilis</name>
    <dbReference type="NCBI Taxonomy" id="658062"/>
    <lineage>
        <taxon>Bacteria</taxon>
        <taxon>Pseudomonadati</taxon>
        <taxon>Acidobacteriota</taxon>
        <taxon>Terriglobia</taxon>
        <taxon>Terriglobales</taxon>
        <taxon>Candidatus Korobacteraceae</taxon>
        <taxon>Candidatus Korobacter</taxon>
    </lineage>
</organism>
<dbReference type="Pfam" id="PF01580">
    <property type="entry name" value="FtsK_SpoIIIE"/>
    <property type="match status" value="1"/>
</dbReference>
<keyword evidence="9 16" id="KW-1133">Transmembrane helix</keyword>
<evidence type="ECO:0000256" key="8">
    <source>
        <dbReference type="ARBA" id="ARBA00022840"/>
    </source>
</evidence>
<evidence type="ECO:0000256" key="1">
    <source>
        <dbReference type="ARBA" id="ARBA00004651"/>
    </source>
</evidence>
<evidence type="ECO:0000256" key="7">
    <source>
        <dbReference type="ARBA" id="ARBA00022829"/>
    </source>
</evidence>
<dbReference type="InterPro" id="IPR050206">
    <property type="entry name" value="FtsK/SpoIIIE/SftA"/>
</dbReference>
<keyword evidence="11 16" id="KW-0472">Membrane</keyword>
<evidence type="ECO:0000256" key="12">
    <source>
        <dbReference type="ARBA" id="ARBA00023306"/>
    </source>
</evidence>
<feature type="compositionally biased region" description="Low complexity" evidence="15">
    <location>
        <begin position="242"/>
        <end position="257"/>
    </location>
</feature>
<sequence>MKYFVRVFTPTNNKRFNELIGFLLLVGAVLLLLSLVSYSPLDPSLNTAASSSGALRPTSAAARNWVGIAGAFVADLLLQFWGITVFLAPVMVFLLAMRWFRSRPVDSPVAKTIGATTLLVFTPALLGLMPWPLRWIHAVPVEGLLGRIVGDALIHYFNLTGAYIVSLAVILVALYLSTAFSFGAMQLWAQTRFAFAFAAWDRLQDWRTERARAKAARELERRRMQKPVVTAQLVTQKRPLTQPAMSAPQPAQPQTAYAPPPPLPIAVASYAEPQPAAVMTVNVAEPGIGTRADAGAKTKTTMPRIAGGFKLPSTSLLHRSEEQHAIDEVEVKTLAQVLTDKLAEFDVTGQVTHINPGPVVTTFEYKPEAGIKYSRVTGLTEDLCLAMRAESILIERMAGKSTVGIQVPNRERETIWLREVIESQEFMASKSKLALAMGKDINGRIVTAELQTMPHLLIAGSTGAGKSVAINAMIMSILYKSTPDQVRLILVDPKRLELGVYEGVPHLFTPIITEPKVAAYALRNAVREMERRLKLLAEKGVRNLEQYNKTFDDTRTPSLFQEGDDTTKPLPYIVIIIDELADLMMLDQHNVEESITRLAQMARAVGIHLILATQRPSVDVITGLIKANFPARVSFRVATKVDSRTILDANGAESLLGRGDMLYLPSGSARVHRLHAPFVTEKEIGAVVEFWRAQGLAQYEEKFLQAPKEEGGAVGGGAGDGEEGEPEHDDLFEDAVRLVLEFGKASTSLLQRRLRIGYGRAAHLIDLMERDGIVGAPDGPKPREILKRPDWLKEVEESLR</sequence>
<dbReference type="PANTHER" id="PTHR22683:SF41">
    <property type="entry name" value="DNA TRANSLOCASE FTSK"/>
    <property type="match status" value="1"/>
</dbReference>
<keyword evidence="6 14" id="KW-0547">Nucleotide-binding</keyword>
<evidence type="ECO:0000313" key="19">
    <source>
        <dbReference type="Proteomes" id="UP000779809"/>
    </source>
</evidence>
<dbReference type="InterPro" id="IPR002543">
    <property type="entry name" value="FtsK_dom"/>
</dbReference>
<dbReference type="InterPro" id="IPR027417">
    <property type="entry name" value="P-loop_NTPase"/>
</dbReference>
<comment type="caution">
    <text evidence="18">The sequence shown here is derived from an EMBL/GenBank/DDBJ whole genome shotgun (WGS) entry which is preliminary data.</text>
</comment>
<feature type="region of interest" description="Disordered" evidence="15">
    <location>
        <begin position="708"/>
        <end position="728"/>
    </location>
</feature>
<dbReference type="Gene3D" id="3.40.50.300">
    <property type="entry name" value="P-loop containing nucleotide triphosphate hydrolases"/>
    <property type="match status" value="1"/>
</dbReference>
<dbReference type="AlphaFoldDB" id="A0A932A713"/>
<dbReference type="PROSITE" id="PS50901">
    <property type="entry name" value="FTSK"/>
    <property type="match status" value="1"/>
</dbReference>
<keyword evidence="8 14" id="KW-0067">ATP-binding</keyword>
<dbReference type="InterPro" id="IPR036390">
    <property type="entry name" value="WH_DNA-bd_sf"/>
</dbReference>
<feature type="region of interest" description="Disordered" evidence="15">
    <location>
        <begin position="239"/>
        <end position="258"/>
    </location>
</feature>
<evidence type="ECO:0000313" key="18">
    <source>
        <dbReference type="EMBL" id="MBI2677884.1"/>
    </source>
</evidence>
<keyword evidence="5 16" id="KW-0812">Transmembrane</keyword>
<feature type="binding site" evidence="14">
    <location>
        <begin position="460"/>
        <end position="467"/>
    </location>
    <ligand>
        <name>ATP</name>
        <dbReference type="ChEBI" id="CHEBI:30616"/>
    </ligand>
</feature>
<dbReference type="Pfam" id="PF13491">
    <property type="entry name" value="FtsK_4TM"/>
    <property type="match status" value="1"/>
</dbReference>
<dbReference type="Proteomes" id="UP000779809">
    <property type="component" value="Unassembled WGS sequence"/>
</dbReference>
<feature type="transmembrane region" description="Helical" evidence="16">
    <location>
        <begin position="153"/>
        <end position="176"/>
    </location>
</feature>
<dbReference type="Pfam" id="PF17854">
    <property type="entry name" value="FtsK_alpha"/>
    <property type="match status" value="1"/>
</dbReference>
<dbReference type="GO" id="GO:0007059">
    <property type="term" value="P:chromosome segregation"/>
    <property type="evidence" value="ECO:0007669"/>
    <property type="project" value="UniProtKB-KW"/>
</dbReference>
<reference evidence="18" key="1">
    <citation type="submission" date="2020-07" db="EMBL/GenBank/DDBJ databases">
        <title>Huge and variable diversity of episymbiotic CPR bacteria and DPANN archaea in groundwater ecosystems.</title>
        <authorList>
            <person name="He C.Y."/>
            <person name="Keren R."/>
            <person name="Whittaker M."/>
            <person name="Farag I.F."/>
            <person name="Doudna J."/>
            <person name="Cate J.H.D."/>
            <person name="Banfield J.F."/>
        </authorList>
    </citation>
    <scope>NUCLEOTIDE SEQUENCE</scope>
    <source>
        <strain evidence="18">NC_groundwater_580_Pr5_B-0.1um_64_19</strain>
    </source>
</reference>
<dbReference type="SMART" id="SM00382">
    <property type="entry name" value="AAA"/>
    <property type="match status" value="1"/>
</dbReference>
<feature type="transmembrane region" description="Helical" evidence="16">
    <location>
        <begin position="80"/>
        <end position="100"/>
    </location>
</feature>
<evidence type="ECO:0000256" key="13">
    <source>
        <dbReference type="ARBA" id="ARBA00025923"/>
    </source>
</evidence>
<dbReference type="Gene3D" id="1.10.10.10">
    <property type="entry name" value="Winged helix-like DNA-binding domain superfamily/Winged helix DNA-binding domain"/>
    <property type="match status" value="1"/>
</dbReference>
<dbReference type="SUPFAM" id="SSF46785">
    <property type="entry name" value="Winged helix' DNA-binding domain"/>
    <property type="match status" value="1"/>
</dbReference>
<feature type="transmembrane region" description="Helical" evidence="16">
    <location>
        <begin position="112"/>
        <end position="133"/>
    </location>
</feature>
<dbReference type="GO" id="GO:0051301">
    <property type="term" value="P:cell division"/>
    <property type="evidence" value="ECO:0007669"/>
    <property type="project" value="UniProtKB-KW"/>
</dbReference>
<keyword evidence="7" id="KW-0159">Chromosome partition</keyword>
<evidence type="ECO:0000256" key="2">
    <source>
        <dbReference type="ARBA" id="ARBA00006474"/>
    </source>
</evidence>
<dbReference type="GO" id="GO:0005886">
    <property type="term" value="C:plasma membrane"/>
    <property type="evidence" value="ECO:0007669"/>
    <property type="project" value="UniProtKB-SubCell"/>
</dbReference>
<name>A0A932A713_9BACT</name>
<evidence type="ECO:0000256" key="15">
    <source>
        <dbReference type="SAM" id="MobiDB-lite"/>
    </source>
</evidence>
<dbReference type="EMBL" id="JACPNR010000004">
    <property type="protein sequence ID" value="MBI2677884.1"/>
    <property type="molecule type" value="Genomic_DNA"/>
</dbReference>
<evidence type="ECO:0000256" key="14">
    <source>
        <dbReference type="PROSITE-ProRule" id="PRU00289"/>
    </source>
</evidence>
<evidence type="ECO:0000259" key="17">
    <source>
        <dbReference type="PROSITE" id="PS50901"/>
    </source>
</evidence>
<dbReference type="CDD" id="cd01127">
    <property type="entry name" value="TrwB_TraG_TraD_VirD4"/>
    <property type="match status" value="1"/>
</dbReference>
<dbReference type="SMART" id="SM00843">
    <property type="entry name" value="Ftsk_gamma"/>
    <property type="match status" value="1"/>
</dbReference>
<evidence type="ECO:0000256" key="6">
    <source>
        <dbReference type="ARBA" id="ARBA00022741"/>
    </source>
</evidence>
<accession>A0A932A713</accession>
<evidence type="ECO:0000256" key="3">
    <source>
        <dbReference type="ARBA" id="ARBA00022475"/>
    </source>
</evidence>
<keyword evidence="3" id="KW-1003">Cell membrane</keyword>
<comment type="subcellular location">
    <subcellularLocation>
        <location evidence="1">Cell membrane</location>
        <topology evidence="1">Multi-pass membrane protein</topology>
    </subcellularLocation>
</comment>
<dbReference type="InterPro" id="IPR025199">
    <property type="entry name" value="FtsK_4TM"/>
</dbReference>
<dbReference type="InterPro" id="IPR036388">
    <property type="entry name" value="WH-like_DNA-bd_sf"/>
</dbReference>